<feature type="transmembrane region" description="Helical" evidence="1">
    <location>
        <begin position="287"/>
        <end position="305"/>
    </location>
</feature>
<reference evidence="2 3" key="1">
    <citation type="submission" date="2016-06" db="EMBL/GenBank/DDBJ databases">
        <authorList>
            <consortium name="Pathogen Informatics"/>
        </authorList>
    </citation>
    <scope>NUCLEOTIDE SEQUENCE [LARGE SCALE GENOMIC DNA]</scope>
    <source>
        <strain evidence="2">PocGH01</strain>
    </source>
</reference>
<keyword evidence="3" id="KW-1185">Reference proteome</keyword>
<dbReference type="VEuPathDB" id="PlasmoDB:PocGH01_00210500"/>
<keyword evidence="1" id="KW-0472">Membrane</keyword>
<keyword evidence="1" id="KW-0812">Transmembrane</keyword>
<evidence type="ECO:0000313" key="2">
    <source>
        <dbReference type="EMBL" id="SBT84605.1"/>
    </source>
</evidence>
<keyword evidence="1" id="KW-1133">Transmembrane helix</keyword>
<dbReference type="VEuPathDB" id="PlasmoDB:POWCR01_000120200"/>
<dbReference type="AlphaFoldDB" id="A0A1D3JFP8"/>
<organism evidence="2 3">
    <name type="scientific">Plasmodium ovale</name>
    <name type="common">malaria parasite P. ovale</name>
    <dbReference type="NCBI Taxonomy" id="36330"/>
    <lineage>
        <taxon>Eukaryota</taxon>
        <taxon>Sar</taxon>
        <taxon>Alveolata</taxon>
        <taxon>Apicomplexa</taxon>
        <taxon>Aconoidasida</taxon>
        <taxon>Haemosporida</taxon>
        <taxon>Plasmodiidae</taxon>
        <taxon>Plasmodium</taxon>
        <taxon>Plasmodium (Plasmodium)</taxon>
    </lineage>
</organism>
<sequence>MATTITINCELPSVKYYRELYNAEKTTSYSYCDSDENINLGKNEISVKKLLSQYDDLKDFCYKLEANLQSLKNTKNPSDDVKKRCTHLQLLLQDKVINTVESKSMMLYITLFYKIWENIMDNAEIKKNNECNTNHYPVRLDYYTKWKKLYDYILNYKKVQSALLNNPDFSEECNEECKKNCKEDYCAYILDIFNIYEEFKHVCNGINKQSCPIFWKDFQDIYSINSETELVCKDVYDKRGNYKVKMYWGEQGIEEYIEQYESEHIFSFFEKLIGYSIKYYLSKTIHYSKYILLPIVLILLFYFFMKKLSFFGSKIAPKADDMRKMWRNVQGVTNPASLLNPMKPPGGGNKIALSYLPK</sequence>
<dbReference type="Proteomes" id="UP000242942">
    <property type="component" value="Unassembled WGS sequence"/>
</dbReference>
<dbReference type="InterPro" id="IPR008780">
    <property type="entry name" value="Plasmodium_Vir"/>
</dbReference>
<proteinExistence type="predicted"/>
<accession>A0A1D3JFP8</accession>
<dbReference type="EMBL" id="FLRI01000549">
    <property type="protein sequence ID" value="SBT84605.1"/>
    <property type="molecule type" value="Genomic_DNA"/>
</dbReference>
<evidence type="ECO:0000313" key="3">
    <source>
        <dbReference type="Proteomes" id="UP000242942"/>
    </source>
</evidence>
<gene>
    <name evidence="2" type="primary">PocGH01_00210500</name>
    <name evidence="2" type="ORF">POCGH01_00210500</name>
</gene>
<dbReference type="Pfam" id="PF05795">
    <property type="entry name" value="Plasmodium_Vir"/>
    <property type="match status" value="1"/>
</dbReference>
<evidence type="ECO:0000256" key="1">
    <source>
        <dbReference type="SAM" id="Phobius"/>
    </source>
</evidence>
<protein>
    <submittedName>
        <fullName evidence="2">PIR protein</fullName>
    </submittedName>
</protein>
<name>A0A1D3JFP8_PLAOA</name>